<keyword evidence="1" id="KW-0812">Transmembrane</keyword>
<dbReference type="EMBL" id="JACIBU010000001">
    <property type="protein sequence ID" value="MBB3675463.1"/>
    <property type="molecule type" value="Genomic_DNA"/>
</dbReference>
<dbReference type="Proteomes" id="UP000247602">
    <property type="component" value="Unassembled WGS sequence"/>
</dbReference>
<accession>A0A323V8W1</accession>
<dbReference type="EMBL" id="QKNV01000276">
    <property type="protein sequence ID" value="PZA19746.1"/>
    <property type="molecule type" value="Genomic_DNA"/>
</dbReference>
<comment type="caution">
    <text evidence="3">The sequence shown here is derived from an EMBL/GenBank/DDBJ whole genome shotgun (WGS) entry which is preliminary data.</text>
</comment>
<reference evidence="3 4" key="1">
    <citation type="submission" date="2018-06" db="EMBL/GenBank/DDBJ databases">
        <title>Draft genome sequence of Modestobacter versicolor CP153-2.</title>
        <authorList>
            <person name="Gundlapally S.R."/>
        </authorList>
    </citation>
    <scope>NUCLEOTIDE SEQUENCE [LARGE SCALE GENOMIC DNA]</scope>
    <source>
        <strain evidence="3 4">CP153-2</strain>
    </source>
</reference>
<dbReference type="AlphaFoldDB" id="A0A323V8W1"/>
<evidence type="ECO:0000313" key="2">
    <source>
        <dbReference type="EMBL" id="MBB3675463.1"/>
    </source>
</evidence>
<keyword evidence="4" id="KW-1185">Reference proteome</keyword>
<keyword evidence="1" id="KW-1133">Transmembrane helix</keyword>
<evidence type="ECO:0000256" key="1">
    <source>
        <dbReference type="SAM" id="Phobius"/>
    </source>
</evidence>
<reference evidence="2 5" key="2">
    <citation type="submission" date="2020-08" db="EMBL/GenBank/DDBJ databases">
        <title>Sequencing the genomes of 1000 actinobacteria strains.</title>
        <authorList>
            <person name="Klenk H.-P."/>
        </authorList>
    </citation>
    <scope>NUCLEOTIDE SEQUENCE [LARGE SCALE GENOMIC DNA]</scope>
    <source>
        <strain evidence="2 5">DSM 16678</strain>
    </source>
</reference>
<proteinExistence type="predicted"/>
<name>A0A323V8W1_9ACTN</name>
<gene>
    <name evidence="3" type="ORF">DMO24_19065</name>
    <name evidence="2" type="ORF">FHX36_001198</name>
</gene>
<feature type="transmembrane region" description="Helical" evidence="1">
    <location>
        <begin position="96"/>
        <end position="116"/>
    </location>
</feature>
<feature type="transmembrane region" description="Helical" evidence="1">
    <location>
        <begin position="122"/>
        <end position="142"/>
    </location>
</feature>
<evidence type="ECO:0000313" key="4">
    <source>
        <dbReference type="Proteomes" id="UP000247602"/>
    </source>
</evidence>
<protein>
    <submittedName>
        <fullName evidence="3">Uncharacterized protein</fullName>
    </submittedName>
</protein>
<evidence type="ECO:0000313" key="5">
    <source>
        <dbReference type="Proteomes" id="UP000580718"/>
    </source>
</evidence>
<dbReference type="RefSeq" id="WP_110553843.1">
    <property type="nucleotide sequence ID" value="NZ_JACIBU010000001.1"/>
</dbReference>
<keyword evidence="1" id="KW-0472">Membrane</keyword>
<dbReference type="Proteomes" id="UP000580718">
    <property type="component" value="Unassembled WGS sequence"/>
</dbReference>
<sequence length="165" mass="17959">MRSDALLRAGLACAWWSCLVWAGWSVVSAWLPGDVVVIIVVASLPLSCWEAWHEWKAEPGRPPTADALRLHRDPGPDLRTAVDERARDLLRPSPEAWWIGGLSVALAAGSTTAAVLRDQPVLGLPAVLLLALAAWMAARVTVMRSRARRWLTDPPYPVDATPAES</sequence>
<organism evidence="3 4">
    <name type="scientific">Modestobacter versicolor</name>
    <dbReference type="NCBI Taxonomy" id="429133"/>
    <lineage>
        <taxon>Bacteria</taxon>
        <taxon>Bacillati</taxon>
        <taxon>Actinomycetota</taxon>
        <taxon>Actinomycetes</taxon>
        <taxon>Geodermatophilales</taxon>
        <taxon>Geodermatophilaceae</taxon>
        <taxon>Modestobacter</taxon>
    </lineage>
</organism>
<evidence type="ECO:0000313" key="3">
    <source>
        <dbReference type="EMBL" id="PZA19746.1"/>
    </source>
</evidence>